<keyword evidence="2" id="KW-0597">Phosphoprotein</keyword>
<evidence type="ECO:0000313" key="5">
    <source>
        <dbReference type="Proteomes" id="UP000015241"/>
    </source>
</evidence>
<evidence type="ECO:0000256" key="2">
    <source>
        <dbReference type="ARBA" id="ARBA00022553"/>
    </source>
</evidence>
<dbReference type="PANTHER" id="PTHR43775:SF37">
    <property type="entry name" value="SI:DKEY-61P9.11"/>
    <property type="match status" value="1"/>
</dbReference>
<sequence>MLDNGAATTAVAPATSVAHSGHAPKPSASLTTSAPNQPLRNAAPSATTVLSLCGDSADEVEDLRQRCIRLLATDAQDGGDRLADLVCANADASGLRGQYRAAASGGSKGDMVEDLRAAKVVAVPERPRKVIFLFSGQGGQYVGMGAELYNTIPTFRDAVNQCQALLVSWGFTEMLSFIQGALDVSQGGASLEAEHTAMFTLEYSLACDHTLPPDNTQQEPDKNYKPLVPQAPYTARQEALSGAGDSQQSISLCD</sequence>
<dbReference type="AlphaFoldDB" id="S8E9Y6"/>
<keyword evidence="5" id="KW-1185">Reference proteome</keyword>
<dbReference type="Proteomes" id="UP000015241">
    <property type="component" value="Unassembled WGS sequence"/>
</dbReference>
<reference evidence="4 5" key="1">
    <citation type="journal article" date="2012" name="Science">
        <title>The Paleozoic origin of enzymatic lignin decomposition reconstructed from 31 fungal genomes.</title>
        <authorList>
            <person name="Floudas D."/>
            <person name="Binder M."/>
            <person name="Riley R."/>
            <person name="Barry K."/>
            <person name="Blanchette R.A."/>
            <person name="Henrissat B."/>
            <person name="Martinez A.T."/>
            <person name="Otillar R."/>
            <person name="Spatafora J.W."/>
            <person name="Yadav J.S."/>
            <person name="Aerts A."/>
            <person name="Benoit I."/>
            <person name="Boyd A."/>
            <person name="Carlson A."/>
            <person name="Copeland A."/>
            <person name="Coutinho P.M."/>
            <person name="de Vries R.P."/>
            <person name="Ferreira P."/>
            <person name="Findley K."/>
            <person name="Foster B."/>
            <person name="Gaskell J."/>
            <person name="Glotzer D."/>
            <person name="Gorecki P."/>
            <person name="Heitman J."/>
            <person name="Hesse C."/>
            <person name="Hori C."/>
            <person name="Igarashi K."/>
            <person name="Jurgens J.A."/>
            <person name="Kallen N."/>
            <person name="Kersten P."/>
            <person name="Kohler A."/>
            <person name="Kuees U."/>
            <person name="Kumar T.K.A."/>
            <person name="Kuo A."/>
            <person name="LaButti K."/>
            <person name="Larrondo L.F."/>
            <person name="Lindquist E."/>
            <person name="Ling A."/>
            <person name="Lombard V."/>
            <person name="Lucas S."/>
            <person name="Lundell T."/>
            <person name="Martin R."/>
            <person name="McLaughlin D.J."/>
            <person name="Morgenstern I."/>
            <person name="Morin E."/>
            <person name="Murat C."/>
            <person name="Nagy L.G."/>
            <person name="Nolan M."/>
            <person name="Ohm R.A."/>
            <person name="Patyshakuliyeva A."/>
            <person name="Rokas A."/>
            <person name="Ruiz-Duenas F.J."/>
            <person name="Sabat G."/>
            <person name="Salamov A."/>
            <person name="Samejima M."/>
            <person name="Schmutz J."/>
            <person name="Slot J.C."/>
            <person name="St John F."/>
            <person name="Stenlid J."/>
            <person name="Sun H."/>
            <person name="Sun S."/>
            <person name="Syed K."/>
            <person name="Tsang A."/>
            <person name="Wiebenga A."/>
            <person name="Young D."/>
            <person name="Pisabarro A."/>
            <person name="Eastwood D.C."/>
            <person name="Martin F."/>
            <person name="Cullen D."/>
            <person name="Grigoriev I.V."/>
            <person name="Hibbett D.S."/>
        </authorList>
    </citation>
    <scope>NUCLEOTIDE SEQUENCE</scope>
    <source>
        <strain evidence="5">FP-58527</strain>
    </source>
</reference>
<dbReference type="InterPro" id="IPR016035">
    <property type="entry name" value="Acyl_Trfase/lysoPLipase"/>
</dbReference>
<dbReference type="SUPFAM" id="SSF52151">
    <property type="entry name" value="FabD/lysophospholipase-like"/>
    <property type="match status" value="1"/>
</dbReference>
<organism evidence="4 5">
    <name type="scientific">Fomitopsis schrenkii</name>
    <name type="common">Brown rot fungus</name>
    <dbReference type="NCBI Taxonomy" id="2126942"/>
    <lineage>
        <taxon>Eukaryota</taxon>
        <taxon>Fungi</taxon>
        <taxon>Dikarya</taxon>
        <taxon>Basidiomycota</taxon>
        <taxon>Agaricomycotina</taxon>
        <taxon>Agaricomycetes</taxon>
        <taxon>Polyporales</taxon>
        <taxon>Fomitopsis</taxon>
    </lineage>
</organism>
<dbReference type="EMBL" id="KE504142">
    <property type="protein sequence ID" value="EPT01443.1"/>
    <property type="molecule type" value="Genomic_DNA"/>
</dbReference>
<name>S8E9Y6_FOMSC</name>
<keyword evidence="1" id="KW-0596">Phosphopantetheine</keyword>
<protein>
    <recommendedName>
        <fullName evidence="6">Malonyl-CoA:ACP transacylase (MAT) domain-containing protein</fullName>
    </recommendedName>
</protein>
<dbReference type="Gene3D" id="3.30.70.3290">
    <property type="match status" value="1"/>
</dbReference>
<evidence type="ECO:0008006" key="6">
    <source>
        <dbReference type="Google" id="ProtNLM"/>
    </source>
</evidence>
<evidence type="ECO:0000256" key="1">
    <source>
        <dbReference type="ARBA" id="ARBA00022450"/>
    </source>
</evidence>
<gene>
    <name evidence="4" type="ORF">FOMPIDRAFT_1048877</name>
</gene>
<evidence type="ECO:0000313" key="4">
    <source>
        <dbReference type="EMBL" id="EPT01443.1"/>
    </source>
</evidence>
<evidence type="ECO:0000256" key="3">
    <source>
        <dbReference type="SAM" id="MobiDB-lite"/>
    </source>
</evidence>
<dbReference type="HOGENOM" id="CLU_1094304_0_0_1"/>
<dbReference type="InParanoid" id="S8E9Y6"/>
<dbReference type="GO" id="GO:0006633">
    <property type="term" value="P:fatty acid biosynthetic process"/>
    <property type="evidence" value="ECO:0007669"/>
    <property type="project" value="TreeGrafter"/>
</dbReference>
<dbReference type="InterPro" id="IPR050091">
    <property type="entry name" value="PKS_NRPS_Biosynth_Enz"/>
</dbReference>
<feature type="compositionally biased region" description="Polar residues" evidence="3">
    <location>
        <begin position="28"/>
        <end position="41"/>
    </location>
</feature>
<feature type="compositionally biased region" description="Low complexity" evidence="3">
    <location>
        <begin position="1"/>
        <end position="18"/>
    </location>
</feature>
<dbReference type="PANTHER" id="PTHR43775">
    <property type="entry name" value="FATTY ACID SYNTHASE"/>
    <property type="match status" value="1"/>
</dbReference>
<dbReference type="OrthoDB" id="2795681at2759"/>
<feature type="region of interest" description="Disordered" evidence="3">
    <location>
        <begin position="1"/>
        <end position="41"/>
    </location>
</feature>
<dbReference type="Gene3D" id="3.40.366.10">
    <property type="entry name" value="Malonyl-Coenzyme A Acyl Carrier Protein, domain 2"/>
    <property type="match status" value="1"/>
</dbReference>
<proteinExistence type="predicted"/>
<dbReference type="InterPro" id="IPR001227">
    <property type="entry name" value="Ac_transferase_dom_sf"/>
</dbReference>
<dbReference type="GO" id="GO:0004312">
    <property type="term" value="F:fatty acid synthase activity"/>
    <property type="evidence" value="ECO:0007669"/>
    <property type="project" value="TreeGrafter"/>
</dbReference>
<accession>S8E9Y6</accession>